<protein>
    <submittedName>
        <fullName evidence="1">Uncharacterized protein</fullName>
    </submittedName>
</protein>
<evidence type="ECO:0000313" key="2">
    <source>
        <dbReference type="Proteomes" id="UP000018721"/>
    </source>
</evidence>
<keyword evidence="2" id="KW-1185">Reference proteome</keyword>
<comment type="caution">
    <text evidence="1">The sequence shown here is derived from an EMBL/GenBank/DDBJ whole genome shotgun (WGS) entry which is preliminary data.</text>
</comment>
<dbReference type="Proteomes" id="UP000018721">
    <property type="component" value="Unassembled WGS sequence"/>
</dbReference>
<proteinExistence type="predicted"/>
<dbReference type="EMBL" id="ANIZ01001955">
    <property type="protein sequence ID" value="ETI43720.1"/>
    <property type="molecule type" value="Genomic_DNA"/>
</dbReference>
<name>V9EWQ5_PHYNI</name>
<dbReference type="HOGENOM" id="CLU_2781433_0_0_1"/>
<gene>
    <name evidence="1" type="ORF">F443_11424</name>
</gene>
<organism evidence="1 2">
    <name type="scientific">Phytophthora nicotianae P1569</name>
    <dbReference type="NCBI Taxonomy" id="1317065"/>
    <lineage>
        <taxon>Eukaryota</taxon>
        <taxon>Sar</taxon>
        <taxon>Stramenopiles</taxon>
        <taxon>Oomycota</taxon>
        <taxon>Peronosporomycetes</taxon>
        <taxon>Peronosporales</taxon>
        <taxon>Peronosporaceae</taxon>
        <taxon>Phytophthora</taxon>
    </lineage>
</organism>
<dbReference type="AlphaFoldDB" id="V9EWQ5"/>
<sequence length="69" mass="7243">MRSNLSAGKGELCHGVLDRELASMQRRDMKSGSGFEKRVVEEVVSSKAQCNGACSTAVVKGDAEQGGAQ</sequence>
<reference evidence="1 2" key="1">
    <citation type="submission" date="2013-11" db="EMBL/GenBank/DDBJ databases">
        <title>The Genome Sequence of Phytophthora parasitica P1569.</title>
        <authorList>
            <consortium name="The Broad Institute Genomics Platform"/>
            <person name="Russ C."/>
            <person name="Tyler B."/>
            <person name="Panabieres F."/>
            <person name="Shan W."/>
            <person name="Tripathy S."/>
            <person name="Grunwald N."/>
            <person name="Machado M."/>
            <person name="Johnson C.S."/>
            <person name="Arredondo F."/>
            <person name="Hong C."/>
            <person name="Coffey M."/>
            <person name="Young S.K."/>
            <person name="Zeng Q."/>
            <person name="Gargeya S."/>
            <person name="Fitzgerald M."/>
            <person name="Abouelleil A."/>
            <person name="Alvarado L."/>
            <person name="Chapman S.B."/>
            <person name="Gainer-Dewar J."/>
            <person name="Goldberg J."/>
            <person name="Griggs A."/>
            <person name="Gujja S."/>
            <person name="Hansen M."/>
            <person name="Howarth C."/>
            <person name="Imamovic A."/>
            <person name="Ireland A."/>
            <person name="Larimer J."/>
            <person name="McCowan C."/>
            <person name="Murphy C."/>
            <person name="Pearson M."/>
            <person name="Poon T.W."/>
            <person name="Priest M."/>
            <person name="Roberts A."/>
            <person name="Saif S."/>
            <person name="Shea T."/>
            <person name="Sykes S."/>
            <person name="Wortman J."/>
            <person name="Nusbaum C."/>
            <person name="Birren B."/>
        </authorList>
    </citation>
    <scope>NUCLEOTIDE SEQUENCE [LARGE SCALE GENOMIC DNA]</scope>
    <source>
        <strain evidence="1 2">P1569</strain>
    </source>
</reference>
<accession>V9EWQ5</accession>
<evidence type="ECO:0000313" key="1">
    <source>
        <dbReference type="EMBL" id="ETI43720.1"/>
    </source>
</evidence>